<accession>A0A1M5V871</accession>
<dbReference type="Gene3D" id="1.20.1630.10">
    <property type="entry name" value="Formate dehydrogenase/DMSO reductase domain"/>
    <property type="match status" value="1"/>
</dbReference>
<feature type="transmembrane region" description="Helical" evidence="7">
    <location>
        <begin position="246"/>
        <end position="267"/>
    </location>
</feature>
<dbReference type="Proteomes" id="UP000184139">
    <property type="component" value="Unassembled WGS sequence"/>
</dbReference>
<keyword evidence="3" id="KW-1003">Cell membrane</keyword>
<feature type="transmembrane region" description="Helical" evidence="7">
    <location>
        <begin position="318"/>
        <end position="340"/>
    </location>
</feature>
<dbReference type="Pfam" id="PF03916">
    <property type="entry name" value="NrfD"/>
    <property type="match status" value="1"/>
</dbReference>
<keyword evidence="5 7" id="KW-1133">Transmembrane helix</keyword>
<feature type="transmembrane region" description="Helical" evidence="7">
    <location>
        <begin position="203"/>
        <end position="225"/>
    </location>
</feature>
<dbReference type="GO" id="GO:0005886">
    <property type="term" value="C:plasma membrane"/>
    <property type="evidence" value="ECO:0007669"/>
    <property type="project" value="UniProtKB-SubCell"/>
</dbReference>
<name>A0A1M5V871_9BACT</name>
<evidence type="ECO:0000313" key="8">
    <source>
        <dbReference type="EMBL" id="SHH71415.1"/>
    </source>
</evidence>
<organism evidence="8 9">
    <name type="scientific">Desulfofustis glycolicus DSM 9705</name>
    <dbReference type="NCBI Taxonomy" id="1121409"/>
    <lineage>
        <taxon>Bacteria</taxon>
        <taxon>Pseudomonadati</taxon>
        <taxon>Thermodesulfobacteriota</taxon>
        <taxon>Desulfobulbia</taxon>
        <taxon>Desulfobulbales</taxon>
        <taxon>Desulfocapsaceae</taxon>
        <taxon>Desulfofustis</taxon>
    </lineage>
</organism>
<dbReference type="RefSeq" id="WP_073374934.1">
    <property type="nucleotide sequence ID" value="NZ_FQXS01000007.1"/>
</dbReference>
<feature type="transmembrane region" description="Helical" evidence="7">
    <location>
        <begin position="136"/>
        <end position="157"/>
    </location>
</feature>
<evidence type="ECO:0000256" key="7">
    <source>
        <dbReference type="SAM" id="Phobius"/>
    </source>
</evidence>
<gene>
    <name evidence="8" type="ORF">SAMN02745124_01566</name>
</gene>
<feature type="transmembrane region" description="Helical" evidence="7">
    <location>
        <begin position="287"/>
        <end position="306"/>
    </location>
</feature>
<dbReference type="InterPro" id="IPR005614">
    <property type="entry name" value="NrfD-like"/>
</dbReference>
<dbReference type="InterPro" id="IPR052049">
    <property type="entry name" value="Electron_transfer_protein"/>
</dbReference>
<feature type="transmembrane region" description="Helical" evidence="7">
    <location>
        <begin position="20"/>
        <end position="44"/>
    </location>
</feature>
<keyword evidence="4 7" id="KW-0812">Transmembrane</keyword>
<dbReference type="PANTHER" id="PTHR34856">
    <property type="entry name" value="PROTEIN NRFD"/>
    <property type="match status" value="1"/>
</dbReference>
<protein>
    <submittedName>
        <fullName evidence="8">Prokaryotic molybdopterin-containing oxidoreductase family, membrane subunit</fullName>
    </submittedName>
</protein>
<feature type="transmembrane region" description="Helical" evidence="7">
    <location>
        <begin position="97"/>
        <end position="116"/>
    </location>
</feature>
<evidence type="ECO:0000256" key="3">
    <source>
        <dbReference type="ARBA" id="ARBA00022475"/>
    </source>
</evidence>
<feature type="transmembrane region" description="Helical" evidence="7">
    <location>
        <begin position="64"/>
        <end position="85"/>
    </location>
</feature>
<keyword evidence="6 7" id="KW-0472">Membrane</keyword>
<comment type="similarity">
    <text evidence="2">Belongs to the NrfD family.</text>
</comment>
<dbReference type="STRING" id="1121409.SAMN02745124_01566"/>
<feature type="transmembrane region" description="Helical" evidence="7">
    <location>
        <begin position="362"/>
        <end position="383"/>
    </location>
</feature>
<evidence type="ECO:0000256" key="2">
    <source>
        <dbReference type="ARBA" id="ARBA00008929"/>
    </source>
</evidence>
<evidence type="ECO:0000313" key="9">
    <source>
        <dbReference type="Proteomes" id="UP000184139"/>
    </source>
</evidence>
<dbReference type="EMBL" id="FQXS01000007">
    <property type="protein sequence ID" value="SHH71415.1"/>
    <property type="molecule type" value="Genomic_DNA"/>
</dbReference>
<sequence>MSLQSQAAVIGAQEFRRPQFNLLLAVMLGLVAIGVSAGLYALYVGHHQSLGVTREVPWGIAISTYAYLAIISTGLCALAALSHLFGGNNLAPLANRMVWLSIAAIMGAFLVIGLELENVWRMPLGVILYPNPTSNIWWMGTLYGMAVGIMMAELFLIITRRYKLAVILGVCAAVTELFANSNLGSVFASLNARPFWYGSQLPVFFLACAFLSGAAAIVLFTHGSFALRRKSLSKETFEAMQTGGKVMMLMIFLIGIATGWKFLNALVGSESLGNAAAVLTSGPLSNSFWVFEIGIGLLLPFVVLLVTRLESVQAMSLAALMILVGQFFSRLNLVVAGQIIPQYSGYEGMPAYHQYTATAPEIAIALSGIGVLGACFLIGEYYLGESFRHHHED</sequence>
<feature type="transmembrane region" description="Helical" evidence="7">
    <location>
        <begin position="164"/>
        <end position="183"/>
    </location>
</feature>
<evidence type="ECO:0000256" key="6">
    <source>
        <dbReference type="ARBA" id="ARBA00023136"/>
    </source>
</evidence>
<evidence type="ECO:0000256" key="5">
    <source>
        <dbReference type="ARBA" id="ARBA00022989"/>
    </source>
</evidence>
<comment type="subcellular location">
    <subcellularLocation>
        <location evidence="1">Cell membrane</location>
        <topology evidence="1">Multi-pass membrane protein</topology>
    </subcellularLocation>
</comment>
<dbReference type="PANTHER" id="PTHR34856:SF2">
    <property type="entry name" value="PROTEIN NRFD"/>
    <property type="match status" value="1"/>
</dbReference>
<evidence type="ECO:0000256" key="4">
    <source>
        <dbReference type="ARBA" id="ARBA00022692"/>
    </source>
</evidence>
<dbReference type="OrthoDB" id="9772767at2"/>
<keyword evidence="9" id="KW-1185">Reference proteome</keyword>
<reference evidence="8 9" key="1">
    <citation type="submission" date="2016-11" db="EMBL/GenBank/DDBJ databases">
        <authorList>
            <person name="Jaros S."/>
            <person name="Januszkiewicz K."/>
            <person name="Wedrychowicz H."/>
        </authorList>
    </citation>
    <scope>NUCLEOTIDE SEQUENCE [LARGE SCALE GENOMIC DNA]</scope>
    <source>
        <strain evidence="8 9">DSM 9705</strain>
    </source>
</reference>
<dbReference type="AlphaFoldDB" id="A0A1M5V871"/>
<proteinExistence type="inferred from homology"/>
<evidence type="ECO:0000256" key="1">
    <source>
        <dbReference type="ARBA" id="ARBA00004651"/>
    </source>
</evidence>